<dbReference type="InterPro" id="IPR044166">
    <property type="entry name" value="FTRV"/>
</dbReference>
<evidence type="ECO:0000313" key="7">
    <source>
        <dbReference type="Proteomes" id="UP000612055"/>
    </source>
</evidence>
<keyword evidence="7" id="KW-1185">Reference proteome</keyword>
<accession>A0A836BWM9</accession>
<comment type="similarity">
    <text evidence="4">Belongs to the ferredoxin thioredoxin reductase alpha subunit family.</text>
</comment>
<dbReference type="SUPFAM" id="SSF50090">
    <property type="entry name" value="Electron transport accessory proteins"/>
    <property type="match status" value="1"/>
</dbReference>
<sequence>MLATRSTCRASARTATTRRAQLVVRCSGNGATSGAFKEGQRVKVVVPLKVYHAPLHHDGLDLNGMEGTVTNPDATQYKGKVLSANLPVIVEFIMPNEGKQGKFKVHLSEEEIAAA</sequence>
<dbReference type="InterPro" id="IPR004207">
    <property type="entry name" value="Fd_thioredoxin_Rdtase_alpha"/>
</dbReference>
<dbReference type="OrthoDB" id="1916328at2759"/>
<evidence type="ECO:0000256" key="1">
    <source>
        <dbReference type="ARBA" id="ARBA00023002"/>
    </source>
</evidence>
<dbReference type="Proteomes" id="UP000612055">
    <property type="component" value="Unassembled WGS sequence"/>
</dbReference>
<evidence type="ECO:0000259" key="5">
    <source>
        <dbReference type="Pfam" id="PF02941"/>
    </source>
</evidence>
<evidence type="ECO:0000256" key="2">
    <source>
        <dbReference type="ARBA" id="ARBA00026011"/>
    </source>
</evidence>
<dbReference type="AlphaFoldDB" id="A0A836BWM9"/>
<proteinExistence type="inferred from homology"/>
<dbReference type="Gene3D" id="2.30.30.50">
    <property type="match status" value="1"/>
</dbReference>
<dbReference type="InterPro" id="IPR008990">
    <property type="entry name" value="Elect_transpt_acc-like_dom_sf"/>
</dbReference>
<dbReference type="GO" id="GO:0015979">
    <property type="term" value="P:photosynthesis"/>
    <property type="evidence" value="ECO:0007669"/>
    <property type="project" value="InterPro"/>
</dbReference>
<dbReference type="PANTHER" id="PTHR46937:SF4">
    <property type="entry name" value="FERREDOXIN-THIOREDOXIN REDUCTASE SUBUNIT A1, CHLOROPLASTIC"/>
    <property type="match status" value="1"/>
</dbReference>
<comment type="caution">
    <text evidence="6">The sequence shown here is derived from an EMBL/GenBank/DDBJ whole genome shotgun (WGS) entry which is preliminary data.</text>
</comment>
<dbReference type="Pfam" id="PF02941">
    <property type="entry name" value="FeThRed_A"/>
    <property type="match status" value="1"/>
</dbReference>
<dbReference type="GO" id="GO:0016491">
    <property type="term" value="F:oxidoreductase activity"/>
    <property type="evidence" value="ECO:0007669"/>
    <property type="project" value="UniProtKB-KW"/>
</dbReference>
<feature type="domain" description="Ferredoxin thioredoxin reductase alpha chain" evidence="5">
    <location>
        <begin position="39"/>
        <end position="111"/>
    </location>
</feature>
<comment type="function">
    <text evidence="3">Variable subunit of the ferredoxin-thioredoxin reductase (FTR), which catalyzes the two-electron reduction of thioredoxins by the electrons provided by reduced ferredoxin.</text>
</comment>
<keyword evidence="1" id="KW-0560">Oxidoreductase</keyword>
<evidence type="ECO:0000256" key="4">
    <source>
        <dbReference type="ARBA" id="ARBA00034490"/>
    </source>
</evidence>
<gene>
    <name evidence="6" type="ORF">HYH03_011236</name>
</gene>
<name>A0A836BWM9_9CHLO</name>
<comment type="subunit">
    <text evidence="2">Heterodimer of subunit A (variable subunit) and subunit B (catalytic subunit). Heterodimeric FTR forms a complex with ferredoxin and thioredoxin.</text>
</comment>
<dbReference type="PANTHER" id="PTHR46937">
    <property type="entry name" value="FERREDOXIN-THIOREDOXIN REDUCTASE, VARIABLE CHAIN"/>
    <property type="match status" value="1"/>
</dbReference>
<evidence type="ECO:0000313" key="6">
    <source>
        <dbReference type="EMBL" id="KAG2490284.1"/>
    </source>
</evidence>
<dbReference type="EMBL" id="JAEHOE010000063">
    <property type="protein sequence ID" value="KAG2490284.1"/>
    <property type="molecule type" value="Genomic_DNA"/>
</dbReference>
<protein>
    <recommendedName>
        <fullName evidence="5">Ferredoxin thioredoxin reductase alpha chain domain-containing protein</fullName>
    </recommendedName>
</protein>
<evidence type="ECO:0000256" key="3">
    <source>
        <dbReference type="ARBA" id="ARBA00034474"/>
    </source>
</evidence>
<organism evidence="6 7">
    <name type="scientific">Edaphochlamys debaryana</name>
    <dbReference type="NCBI Taxonomy" id="47281"/>
    <lineage>
        <taxon>Eukaryota</taxon>
        <taxon>Viridiplantae</taxon>
        <taxon>Chlorophyta</taxon>
        <taxon>core chlorophytes</taxon>
        <taxon>Chlorophyceae</taxon>
        <taxon>CS clade</taxon>
        <taxon>Chlamydomonadales</taxon>
        <taxon>Chlamydomonadales incertae sedis</taxon>
        <taxon>Edaphochlamys</taxon>
    </lineage>
</organism>
<reference evidence="6" key="1">
    <citation type="journal article" date="2020" name="bioRxiv">
        <title>Comparative genomics of Chlamydomonas.</title>
        <authorList>
            <person name="Craig R.J."/>
            <person name="Hasan A.R."/>
            <person name="Ness R.W."/>
            <person name="Keightley P.D."/>
        </authorList>
    </citation>
    <scope>NUCLEOTIDE SEQUENCE</scope>
    <source>
        <strain evidence="6">CCAP 11/70</strain>
    </source>
</reference>